<keyword evidence="2" id="KW-0805">Transcription regulation</keyword>
<dbReference type="Gene3D" id="3.40.190.290">
    <property type="match status" value="1"/>
</dbReference>
<dbReference type="PRINTS" id="PR00039">
    <property type="entry name" value="HTHLYSR"/>
</dbReference>
<feature type="domain" description="HTH lysR-type" evidence="5">
    <location>
        <begin position="1"/>
        <end position="58"/>
    </location>
</feature>
<comment type="caution">
    <text evidence="6">The sequence shown here is derived from an EMBL/GenBank/DDBJ whole genome shotgun (WGS) entry which is preliminary data.</text>
</comment>
<dbReference type="Pfam" id="PF00126">
    <property type="entry name" value="HTH_1"/>
    <property type="match status" value="1"/>
</dbReference>
<dbReference type="PANTHER" id="PTHR30126">
    <property type="entry name" value="HTH-TYPE TRANSCRIPTIONAL REGULATOR"/>
    <property type="match status" value="1"/>
</dbReference>
<dbReference type="EMBL" id="WUBS01000007">
    <property type="protein sequence ID" value="NDL63325.1"/>
    <property type="molecule type" value="Genomic_DNA"/>
</dbReference>
<comment type="similarity">
    <text evidence="1">Belongs to the LysR transcriptional regulatory family.</text>
</comment>
<keyword evidence="3" id="KW-0238">DNA-binding</keyword>
<dbReference type="InterPro" id="IPR000847">
    <property type="entry name" value="LysR_HTH_N"/>
</dbReference>
<dbReference type="SUPFAM" id="SSF46785">
    <property type="entry name" value="Winged helix' DNA-binding domain"/>
    <property type="match status" value="1"/>
</dbReference>
<name>A0A845SQ98_9GAMM</name>
<reference evidence="6 7" key="1">
    <citation type="submission" date="2019-12" db="EMBL/GenBank/DDBJ databases">
        <authorList>
            <person name="Lee S.D."/>
        </authorList>
    </citation>
    <scope>NUCLEOTIDE SEQUENCE [LARGE SCALE GENOMIC DNA]</scope>
    <source>
        <strain evidence="6 7">SAP-6</strain>
    </source>
</reference>
<proteinExistence type="inferred from homology"/>
<evidence type="ECO:0000313" key="7">
    <source>
        <dbReference type="Proteomes" id="UP000461443"/>
    </source>
</evidence>
<dbReference type="CDD" id="cd05466">
    <property type="entry name" value="PBP2_LTTR_substrate"/>
    <property type="match status" value="1"/>
</dbReference>
<protein>
    <submittedName>
        <fullName evidence="6">LysR family transcriptional regulator</fullName>
    </submittedName>
</protein>
<evidence type="ECO:0000256" key="2">
    <source>
        <dbReference type="ARBA" id="ARBA00023015"/>
    </source>
</evidence>
<dbReference type="InterPro" id="IPR036390">
    <property type="entry name" value="WH_DNA-bd_sf"/>
</dbReference>
<gene>
    <name evidence="6" type="ORF">GRH90_11275</name>
</gene>
<dbReference type="SUPFAM" id="SSF53850">
    <property type="entry name" value="Periplasmic binding protein-like II"/>
    <property type="match status" value="1"/>
</dbReference>
<dbReference type="AlphaFoldDB" id="A0A845SQ98"/>
<dbReference type="InterPro" id="IPR036388">
    <property type="entry name" value="WH-like_DNA-bd_sf"/>
</dbReference>
<reference evidence="6 7" key="2">
    <citation type="submission" date="2020-02" db="EMBL/GenBank/DDBJ databases">
        <title>The new genus of Enterobacteriales.</title>
        <authorList>
            <person name="Kim I.S."/>
        </authorList>
    </citation>
    <scope>NUCLEOTIDE SEQUENCE [LARGE SCALE GENOMIC DNA]</scope>
    <source>
        <strain evidence="6 7">SAP-6</strain>
    </source>
</reference>
<dbReference type="PANTHER" id="PTHR30126:SF40">
    <property type="entry name" value="HTH-TYPE TRANSCRIPTIONAL REGULATOR GLTR"/>
    <property type="match status" value="1"/>
</dbReference>
<dbReference type="FunFam" id="1.10.10.10:FF:000001">
    <property type="entry name" value="LysR family transcriptional regulator"/>
    <property type="match status" value="1"/>
</dbReference>
<sequence>MDLKRLRYFCTIAEQGSISKAAELLNIAQPPLGKRLRELETEIGSPLFIRTPKKMQLTEAGVFLYRHSCEVLSQVNTLKKQTINIATRQKRVVKIGVSYLYLRYFNKTLLDFYQRQPDWDINVLVSDSSHLESLLVKKTLDIALIQSPSECSSFYVRELAPVNIIVVVSKIFAGRFTDKKINLSDIGKLPLILHHRIDGEGTYEFLLKKLYAEVEDVNILMKVSEPRLILEMLNAGLEGVAFMPYSEFIESRDGHYLPFEIAQDISMYKPAIVTLNTAKNSLIP</sequence>
<evidence type="ECO:0000313" key="6">
    <source>
        <dbReference type="EMBL" id="NDL63325.1"/>
    </source>
</evidence>
<evidence type="ECO:0000259" key="5">
    <source>
        <dbReference type="PROSITE" id="PS50931"/>
    </source>
</evidence>
<accession>A0A845SQ98</accession>
<dbReference type="Pfam" id="PF03466">
    <property type="entry name" value="LysR_substrate"/>
    <property type="match status" value="1"/>
</dbReference>
<dbReference type="GO" id="GO:0003700">
    <property type="term" value="F:DNA-binding transcription factor activity"/>
    <property type="evidence" value="ECO:0007669"/>
    <property type="project" value="InterPro"/>
</dbReference>
<dbReference type="Gene3D" id="1.10.10.10">
    <property type="entry name" value="Winged helix-like DNA-binding domain superfamily/Winged helix DNA-binding domain"/>
    <property type="match status" value="1"/>
</dbReference>
<dbReference type="GO" id="GO:0000976">
    <property type="term" value="F:transcription cis-regulatory region binding"/>
    <property type="evidence" value="ECO:0007669"/>
    <property type="project" value="TreeGrafter"/>
</dbReference>
<dbReference type="PROSITE" id="PS50931">
    <property type="entry name" value="HTH_LYSR"/>
    <property type="match status" value="1"/>
</dbReference>
<keyword evidence="4" id="KW-0804">Transcription</keyword>
<dbReference type="Proteomes" id="UP000461443">
    <property type="component" value="Unassembled WGS sequence"/>
</dbReference>
<evidence type="ECO:0000256" key="1">
    <source>
        <dbReference type="ARBA" id="ARBA00009437"/>
    </source>
</evidence>
<organism evidence="6 7">
    <name type="scientific">Acerihabitans arboris</name>
    <dbReference type="NCBI Taxonomy" id="2691583"/>
    <lineage>
        <taxon>Bacteria</taxon>
        <taxon>Pseudomonadati</taxon>
        <taxon>Pseudomonadota</taxon>
        <taxon>Gammaproteobacteria</taxon>
        <taxon>Enterobacterales</taxon>
        <taxon>Pectobacteriaceae</taxon>
        <taxon>Acerihabitans</taxon>
    </lineage>
</organism>
<keyword evidence="7" id="KW-1185">Reference proteome</keyword>
<dbReference type="InterPro" id="IPR005119">
    <property type="entry name" value="LysR_subst-bd"/>
</dbReference>
<evidence type="ECO:0000256" key="4">
    <source>
        <dbReference type="ARBA" id="ARBA00023163"/>
    </source>
</evidence>
<evidence type="ECO:0000256" key="3">
    <source>
        <dbReference type="ARBA" id="ARBA00023125"/>
    </source>
</evidence>
<dbReference type="RefSeq" id="WP_162366049.1">
    <property type="nucleotide sequence ID" value="NZ_WUBS01000007.1"/>
</dbReference>